<dbReference type="GO" id="GO:0008080">
    <property type="term" value="F:N-acetyltransferase activity"/>
    <property type="evidence" value="ECO:0007669"/>
    <property type="project" value="TreeGrafter"/>
</dbReference>
<dbReference type="Pfam" id="PF00583">
    <property type="entry name" value="Acetyltransf_1"/>
    <property type="match status" value="1"/>
</dbReference>
<dbReference type="SUPFAM" id="SSF55729">
    <property type="entry name" value="Acyl-CoA N-acyltransferases (Nat)"/>
    <property type="match status" value="1"/>
</dbReference>
<dbReference type="AlphaFoldDB" id="A0A9P4N801"/>
<evidence type="ECO:0000313" key="5">
    <source>
        <dbReference type="Proteomes" id="UP000800093"/>
    </source>
</evidence>
<dbReference type="Proteomes" id="UP000800093">
    <property type="component" value="Unassembled WGS sequence"/>
</dbReference>
<evidence type="ECO:0000256" key="2">
    <source>
        <dbReference type="ARBA" id="ARBA00023315"/>
    </source>
</evidence>
<comment type="caution">
    <text evidence="4">The sequence shown here is derived from an EMBL/GenBank/DDBJ whole genome shotgun (WGS) entry which is preliminary data.</text>
</comment>
<dbReference type="Gene3D" id="3.40.630.30">
    <property type="match status" value="1"/>
</dbReference>
<accession>A0A9P4N801</accession>
<feature type="domain" description="N-acetyltransferase" evidence="3">
    <location>
        <begin position="1"/>
        <end position="161"/>
    </location>
</feature>
<dbReference type="PANTHER" id="PTHR10545:SF29">
    <property type="entry name" value="GH14572P-RELATED"/>
    <property type="match status" value="1"/>
</dbReference>
<evidence type="ECO:0000256" key="1">
    <source>
        <dbReference type="ARBA" id="ARBA00022679"/>
    </source>
</evidence>
<gene>
    <name evidence="4" type="ORF">CC78DRAFT_456209</name>
</gene>
<feature type="non-terminal residue" evidence="4">
    <location>
        <position position="1"/>
    </location>
</feature>
<keyword evidence="2" id="KW-0012">Acyltransferase</keyword>
<proteinExistence type="predicted"/>
<evidence type="ECO:0000259" key="3">
    <source>
        <dbReference type="PROSITE" id="PS51186"/>
    </source>
</evidence>
<dbReference type="PANTHER" id="PTHR10545">
    <property type="entry name" value="DIAMINE N-ACETYLTRANSFERASE"/>
    <property type="match status" value="1"/>
</dbReference>
<reference evidence="5" key="1">
    <citation type="journal article" date="2020" name="Stud. Mycol.">
        <title>101 Dothideomycetes genomes: A test case for predicting lifestyles and emergence of pathogens.</title>
        <authorList>
            <person name="Haridas S."/>
            <person name="Albert R."/>
            <person name="Binder M."/>
            <person name="Bloem J."/>
            <person name="LaButti K."/>
            <person name="Salamov A."/>
            <person name="Andreopoulos B."/>
            <person name="Baker S."/>
            <person name="Barry K."/>
            <person name="Bills G."/>
            <person name="Bluhm B."/>
            <person name="Cannon C."/>
            <person name="Castanera R."/>
            <person name="Culley D."/>
            <person name="Daum C."/>
            <person name="Ezra D."/>
            <person name="Gonzalez J."/>
            <person name="Henrissat B."/>
            <person name="Kuo A."/>
            <person name="Liang C."/>
            <person name="Lipzen A."/>
            <person name="Lutzoni F."/>
            <person name="Magnuson J."/>
            <person name="Mondo S."/>
            <person name="Nolan M."/>
            <person name="Ohm R."/>
            <person name="Pangilinan J."/>
            <person name="Park H.-J."/>
            <person name="Ramirez L."/>
            <person name="Alfaro M."/>
            <person name="Sun H."/>
            <person name="Tritt A."/>
            <person name="Yoshinaga Y."/>
            <person name="Zwiers L.-H."/>
            <person name="Turgeon B."/>
            <person name="Goodwin S."/>
            <person name="Spatafora J."/>
            <person name="Crous P."/>
            <person name="Grigoriev I."/>
        </authorList>
    </citation>
    <scope>NUCLEOTIDE SEQUENCE [LARGE SCALE GENOMIC DNA]</scope>
    <source>
        <strain evidence="5">CBS 304.66</strain>
    </source>
</reference>
<evidence type="ECO:0000313" key="4">
    <source>
        <dbReference type="EMBL" id="KAF2267794.1"/>
    </source>
</evidence>
<keyword evidence="1" id="KW-0808">Transferase</keyword>
<dbReference type="PROSITE" id="PS51186">
    <property type="entry name" value="GNAT"/>
    <property type="match status" value="1"/>
</dbReference>
<dbReference type="InterPro" id="IPR016181">
    <property type="entry name" value="Acyl_CoA_acyltransferase"/>
</dbReference>
<sequence length="171" mass="18539">DVPKILQFIQDAASETGAHQHVHATAASLLSTLHLAPFSPPSQNEPPKPAKALLLISPSDPGDVLGMAIFYPTYSTWISAPGICLEELYVRPEERRKGYARLLISKLAREVQRTGGARLEWVCLEGNRGALGFYEGLGARRKEGWVQLKVEGEAVDRLACGGEVGEGYVEG</sequence>
<dbReference type="EMBL" id="ML986589">
    <property type="protein sequence ID" value="KAF2267794.1"/>
    <property type="molecule type" value="Genomic_DNA"/>
</dbReference>
<dbReference type="OrthoDB" id="7305308at2759"/>
<dbReference type="InterPro" id="IPR051016">
    <property type="entry name" value="Diverse_Substrate_AcTransf"/>
</dbReference>
<dbReference type="CDD" id="cd04301">
    <property type="entry name" value="NAT_SF"/>
    <property type="match status" value="1"/>
</dbReference>
<protein>
    <submittedName>
        <fullName evidence="4">Acyl-CoA N-acyltransferase</fullName>
    </submittedName>
</protein>
<organism evidence="4 5">
    <name type="scientific">Lojkania enalia</name>
    <dbReference type="NCBI Taxonomy" id="147567"/>
    <lineage>
        <taxon>Eukaryota</taxon>
        <taxon>Fungi</taxon>
        <taxon>Dikarya</taxon>
        <taxon>Ascomycota</taxon>
        <taxon>Pezizomycotina</taxon>
        <taxon>Dothideomycetes</taxon>
        <taxon>Pleosporomycetidae</taxon>
        <taxon>Pleosporales</taxon>
        <taxon>Pleosporales incertae sedis</taxon>
        <taxon>Lojkania</taxon>
    </lineage>
</organism>
<keyword evidence="5" id="KW-1185">Reference proteome</keyword>
<name>A0A9P4N801_9PLEO</name>
<dbReference type="InterPro" id="IPR000182">
    <property type="entry name" value="GNAT_dom"/>
</dbReference>